<dbReference type="AlphaFoldDB" id="A0A2T1DGX1"/>
<proteinExistence type="predicted"/>
<dbReference type="Pfam" id="PF07589">
    <property type="entry name" value="PEP-CTERM"/>
    <property type="match status" value="1"/>
</dbReference>
<keyword evidence="1" id="KW-0732">Signal</keyword>
<reference evidence="3 4" key="2">
    <citation type="submission" date="2018-03" db="EMBL/GenBank/DDBJ databases">
        <title>The ancient ancestry and fast evolution of plastids.</title>
        <authorList>
            <person name="Moore K.R."/>
            <person name="Magnabosco C."/>
            <person name="Momper L."/>
            <person name="Gold D.A."/>
            <person name="Bosak T."/>
            <person name="Fournier G.P."/>
        </authorList>
    </citation>
    <scope>NUCLEOTIDE SEQUENCE [LARGE SCALE GENOMIC DNA]</scope>
    <source>
        <strain evidence="3 4">ULC007</strain>
    </source>
</reference>
<dbReference type="EMBL" id="PVWG01000009">
    <property type="protein sequence ID" value="PSB19725.1"/>
    <property type="molecule type" value="Genomic_DNA"/>
</dbReference>
<name>A0A2T1DGX1_9CYAN</name>
<feature type="chain" id="PRO_5015681172" evidence="1">
    <location>
        <begin position="29"/>
        <end position="258"/>
    </location>
</feature>
<keyword evidence="4" id="KW-1185">Reference proteome</keyword>
<dbReference type="OrthoDB" id="9816455at2"/>
<evidence type="ECO:0000256" key="1">
    <source>
        <dbReference type="SAM" id="SignalP"/>
    </source>
</evidence>
<gene>
    <name evidence="3" type="ORF">C7B65_10555</name>
</gene>
<dbReference type="InterPro" id="IPR013424">
    <property type="entry name" value="Ice-binding_C"/>
</dbReference>
<dbReference type="NCBIfam" id="TIGR02595">
    <property type="entry name" value="PEP_CTERM"/>
    <property type="match status" value="1"/>
</dbReference>
<reference evidence="3 4" key="1">
    <citation type="submission" date="2018-02" db="EMBL/GenBank/DDBJ databases">
        <authorList>
            <person name="Cohen D.B."/>
            <person name="Kent A.D."/>
        </authorList>
    </citation>
    <scope>NUCLEOTIDE SEQUENCE [LARGE SCALE GENOMIC DNA]</scope>
    <source>
        <strain evidence="3 4">ULC007</strain>
    </source>
</reference>
<evidence type="ECO:0000259" key="2">
    <source>
        <dbReference type="Pfam" id="PF07589"/>
    </source>
</evidence>
<dbReference type="Proteomes" id="UP000238634">
    <property type="component" value="Unassembled WGS sequence"/>
</dbReference>
<evidence type="ECO:0000313" key="3">
    <source>
        <dbReference type="EMBL" id="PSB19725.1"/>
    </source>
</evidence>
<dbReference type="RefSeq" id="WP_073071641.1">
    <property type="nucleotide sequence ID" value="NZ_MPPI01000012.1"/>
</dbReference>
<accession>A0A2T1DGX1</accession>
<protein>
    <submittedName>
        <fullName evidence="3">PEP-CTERM sorting domain-containing protein</fullName>
    </submittedName>
</protein>
<feature type="signal peptide" evidence="1">
    <location>
        <begin position="1"/>
        <end position="28"/>
    </location>
</feature>
<organism evidence="3 4">
    <name type="scientific">Phormidesmis priestleyi ULC007</name>
    <dbReference type="NCBI Taxonomy" id="1920490"/>
    <lineage>
        <taxon>Bacteria</taxon>
        <taxon>Bacillati</taxon>
        <taxon>Cyanobacteriota</taxon>
        <taxon>Cyanophyceae</taxon>
        <taxon>Leptolyngbyales</taxon>
        <taxon>Leptolyngbyaceae</taxon>
        <taxon>Phormidesmis</taxon>
    </lineage>
</organism>
<feature type="domain" description="Ice-binding protein C-terminal" evidence="2">
    <location>
        <begin position="226"/>
        <end position="250"/>
    </location>
</feature>
<comment type="caution">
    <text evidence="3">The sequence shown here is derived from an EMBL/GenBank/DDBJ whole genome shotgun (WGS) entry which is preliminary data.</text>
</comment>
<evidence type="ECO:0000313" key="4">
    <source>
        <dbReference type="Proteomes" id="UP000238634"/>
    </source>
</evidence>
<sequence>MLTSMKCLLAGAIASVGIATLSVSQASAAALSSAADLSVKATLTADNHYGLFHGDKNGSVLNFVGRNEKGPNGSTGGYNWSHAESWDFKMSKQEYLYVVVWDDQSVDESWVGQFNLGGGDKGYELLSKPDAWEYVITQKAANPGDFGNTPSNSELNWEIQNANWLSSKSRGLNDGTTAPWGQISEVTKTAEFLNTTTNGTGRKADNSLYTIFRTKGSVADTIGIKSVPEPASMLGLLAVGTLGAASLRKRKSRLNKVS</sequence>